<dbReference type="GO" id="GO:0009986">
    <property type="term" value="C:cell surface"/>
    <property type="evidence" value="ECO:0007669"/>
    <property type="project" value="TreeGrafter"/>
</dbReference>
<reference evidence="4" key="1">
    <citation type="submission" date="2021-01" db="EMBL/GenBank/DDBJ databases">
        <authorList>
            <person name="Zahm M."/>
            <person name="Roques C."/>
            <person name="Cabau C."/>
            <person name="Klopp C."/>
            <person name="Donnadieu C."/>
            <person name="Jouanno E."/>
            <person name="Lampietro C."/>
            <person name="Louis A."/>
            <person name="Herpin A."/>
            <person name="Echchiki A."/>
            <person name="Berthelot C."/>
            <person name="Parey E."/>
            <person name="Roest-Crollius H."/>
            <person name="Braasch I."/>
            <person name="Postlethwait J."/>
            <person name="Bobe J."/>
            <person name="Montfort J."/>
            <person name="Bouchez O."/>
            <person name="Begum T."/>
            <person name="Mejri S."/>
            <person name="Adams A."/>
            <person name="Chen W.-J."/>
            <person name="Guiguen Y."/>
        </authorList>
    </citation>
    <scope>NUCLEOTIDE SEQUENCE</scope>
    <source>
        <tissue evidence="4">Blood</tissue>
    </source>
</reference>
<proteinExistence type="predicted"/>
<feature type="domain" description="Stereocilin LRR" evidence="3">
    <location>
        <begin position="259"/>
        <end position="661"/>
    </location>
</feature>
<keyword evidence="5" id="KW-1185">Reference proteome</keyword>
<evidence type="ECO:0000256" key="2">
    <source>
        <dbReference type="ARBA" id="ARBA00023180"/>
    </source>
</evidence>
<dbReference type="GO" id="GO:0007160">
    <property type="term" value="P:cell-matrix adhesion"/>
    <property type="evidence" value="ECO:0007669"/>
    <property type="project" value="TreeGrafter"/>
</dbReference>
<evidence type="ECO:0000313" key="4">
    <source>
        <dbReference type="EMBL" id="KAI1889762.1"/>
    </source>
</evidence>
<gene>
    <name evidence="4" type="ORF">AGOR_G00166270</name>
</gene>
<evidence type="ECO:0000256" key="1">
    <source>
        <dbReference type="ARBA" id="ARBA00022729"/>
    </source>
</evidence>
<evidence type="ECO:0000259" key="3">
    <source>
        <dbReference type="Pfam" id="PF21058"/>
    </source>
</evidence>
<dbReference type="Proteomes" id="UP000829720">
    <property type="component" value="Unassembled WGS sequence"/>
</dbReference>
<dbReference type="Pfam" id="PF21058">
    <property type="entry name" value="Stereocilin"/>
    <property type="match status" value="1"/>
</dbReference>
<accession>A0A8T3D1A6</accession>
<keyword evidence="2" id="KW-0325">Glycoprotein</keyword>
<sequence length="1350" mass="150336">MTKEYHYFNQSSIDDLCVQLSSEIPGGMGPDASEDCLAQLGTRSLSAQDFRRCFLPNSVALLTSLCGNESYPPPPEGSWAAEYCSHQVNNSSHNLSAELCAYNNWALASFTNSTLLELCGGREGLRDHVCRNITLYHQLATNHHWLLDFCADPGAKPEGIKCFLQRVFDMLPAPYNFDTTQLCVNPGPFLLEALYRLSQCEGVVDERVGWLGTVSYVLRVLDFVVGLSAGLEEGESEVRQGLGQAILLSSLLDNTSFWATLRPNASLSVLQTVAIFLRKEQDPSLKEDLLSCFSPVLWDLIQREDNSSALRVLLQEYLQMPRESIRTMVMSAEKDAVKRFLSHMHQSWDQLQVETSQASQKEQQAMETMTSAFIHKFPRVTPDLFVDLSQFIPFMSVSDIMSFPASLMVNDSVLMAIRDHSSNMKSQQKRAFAKRLLQSHVLGEVPSWPPYFLSSILPLLPHLPVCHFQQLTSQQLSPLVEALGNTTLDGIRGRHVLRTVFSKKTNFTSDEFLRLGVLGCYLNPEDLHVLLLASPLSQPLWQRLALCVSEGHTSASGRLSHWLLLALRSVNGSTLPPPALRSLHGLLPHLGASFLQSFPFSQVLDLLSQSDLPRYPPAQAFQILSSITKHTNLSMDTLCKLKPLLPGLSPLALSTLSWPELGDASLCQCWSLVLAELRPAQRGILYNTLQQFILMVSLKALDRTLSNATLHLHCLLPYVPLRKLMSELDGPAVLKDLPLYKHLPWSPQQAQLLFKKILQAENITKETVETLGYIAGGMSCDWLRLWANESDFSELVRFITELPGEMRPALRKCVTEELGKRPETNMSVLSPWFSAGLPVKMTQNLSNISLVAVLEYIQKNFTVFLQLPRHKQTAWADLALSVLDITLEDSISGAALDLLGPLFLFLDRDTFRQVDREALRLRLEDLKAYCLPKDILIEVASILTDRGLFGEASSWTMGDLEHAGRLVFALSPRQITSIPLDVLSTEVVEQILEGERSWEDSEVGRACGVLHGQGEKQRSLLRGIIKGRGRRRKEPTPSCADIKGTFPSAWRATQLGRMGEGELGQCVEVVGRDGSLSPEQRRTLWTKLRRAYSPMKTLRSDQILELGCILTEMSERELQEANLSDLGTVAHLGTLTEWSPKKMRAAILSFLRHSRQKVEQLGETELASFGHLLCGLTSSEIRRLDPYKLSLAVLFLRDLALPCTEQQTEALTSRLSSPTGFGPISSWGSEVFTEIGTLAAGLADMVLSALVKEQIEGLTPAAIALIPPGKLAVVFSETQLSWLSQEQATAVTDDQWAELSSEQRQALIKALYEGEVVQEHRGRNWAAPAWSAESLSVWVLHLCCMLCHLL</sequence>
<dbReference type="PANTHER" id="PTHR23412:SF14">
    <property type="entry name" value="STEREOCILIN-RELATED"/>
    <property type="match status" value="1"/>
</dbReference>
<keyword evidence="1" id="KW-0732">Signal</keyword>
<dbReference type="PANTHER" id="PTHR23412">
    <property type="entry name" value="STEREOCILIN RELATED"/>
    <property type="match status" value="1"/>
</dbReference>
<comment type="caution">
    <text evidence="4">The sequence shown here is derived from an EMBL/GenBank/DDBJ whole genome shotgun (WGS) entry which is preliminary data.</text>
</comment>
<name>A0A8T3D1A6_9TELE</name>
<dbReference type="OrthoDB" id="9447519at2759"/>
<dbReference type="InterPro" id="IPR026664">
    <property type="entry name" value="Stereocilin-rel"/>
</dbReference>
<dbReference type="InterPro" id="IPR048992">
    <property type="entry name" value="Stereocilin_LRR"/>
</dbReference>
<dbReference type="EMBL" id="JAERUA010000015">
    <property type="protein sequence ID" value="KAI1889762.1"/>
    <property type="molecule type" value="Genomic_DNA"/>
</dbReference>
<evidence type="ECO:0000313" key="5">
    <source>
        <dbReference type="Proteomes" id="UP000829720"/>
    </source>
</evidence>
<organism evidence="4 5">
    <name type="scientific">Albula goreensis</name>
    <dbReference type="NCBI Taxonomy" id="1534307"/>
    <lineage>
        <taxon>Eukaryota</taxon>
        <taxon>Metazoa</taxon>
        <taxon>Chordata</taxon>
        <taxon>Craniata</taxon>
        <taxon>Vertebrata</taxon>
        <taxon>Euteleostomi</taxon>
        <taxon>Actinopterygii</taxon>
        <taxon>Neopterygii</taxon>
        <taxon>Teleostei</taxon>
        <taxon>Albuliformes</taxon>
        <taxon>Albulidae</taxon>
        <taxon>Albula</taxon>
    </lineage>
</organism>
<protein>
    <recommendedName>
        <fullName evidence="3">Stereocilin LRR domain-containing protein</fullName>
    </recommendedName>
</protein>
<dbReference type="GO" id="GO:0032426">
    <property type="term" value="C:stereocilium tip"/>
    <property type="evidence" value="ECO:0007669"/>
    <property type="project" value="TreeGrafter"/>
</dbReference>
<dbReference type="GO" id="GO:0060091">
    <property type="term" value="C:kinocilium"/>
    <property type="evidence" value="ECO:0007669"/>
    <property type="project" value="TreeGrafter"/>
</dbReference>